<accession>A0ACB6ZHY6</accession>
<reference evidence="1" key="2">
    <citation type="journal article" date="2020" name="Nat. Commun.">
        <title>Large-scale genome sequencing of mycorrhizal fungi provides insights into the early evolution of symbiotic traits.</title>
        <authorList>
            <person name="Miyauchi S."/>
            <person name="Kiss E."/>
            <person name="Kuo A."/>
            <person name="Drula E."/>
            <person name="Kohler A."/>
            <person name="Sanchez-Garcia M."/>
            <person name="Morin E."/>
            <person name="Andreopoulos B."/>
            <person name="Barry K.W."/>
            <person name="Bonito G."/>
            <person name="Buee M."/>
            <person name="Carver A."/>
            <person name="Chen C."/>
            <person name="Cichocki N."/>
            <person name="Clum A."/>
            <person name="Culley D."/>
            <person name="Crous P.W."/>
            <person name="Fauchery L."/>
            <person name="Girlanda M."/>
            <person name="Hayes R.D."/>
            <person name="Keri Z."/>
            <person name="LaButti K."/>
            <person name="Lipzen A."/>
            <person name="Lombard V."/>
            <person name="Magnuson J."/>
            <person name="Maillard F."/>
            <person name="Murat C."/>
            <person name="Nolan M."/>
            <person name="Ohm R.A."/>
            <person name="Pangilinan J."/>
            <person name="Pereira M.F."/>
            <person name="Perotto S."/>
            <person name="Peter M."/>
            <person name="Pfister S."/>
            <person name="Riley R."/>
            <person name="Sitrit Y."/>
            <person name="Stielow J.B."/>
            <person name="Szollosi G."/>
            <person name="Zifcakova L."/>
            <person name="Stursova M."/>
            <person name="Spatafora J.W."/>
            <person name="Tedersoo L."/>
            <person name="Vaario L.M."/>
            <person name="Yamada A."/>
            <person name="Yan M."/>
            <person name="Wang P."/>
            <person name="Xu J."/>
            <person name="Bruns T."/>
            <person name="Baldrian P."/>
            <person name="Vilgalys R."/>
            <person name="Dunand C."/>
            <person name="Henrissat B."/>
            <person name="Grigoriev I.V."/>
            <person name="Hibbett D."/>
            <person name="Nagy L.G."/>
            <person name="Martin F.M."/>
        </authorList>
    </citation>
    <scope>NUCLEOTIDE SEQUENCE</scope>
    <source>
        <strain evidence="1">P2</strain>
    </source>
</reference>
<keyword evidence="2" id="KW-1185">Reference proteome</keyword>
<sequence>MFGHTLVTLGNRSFVHGFLNWMWPTISAPNLYQQYVLIAITQFTSSTERGDRSLRRKMGVGCPESLKREILGVSR</sequence>
<protein>
    <submittedName>
        <fullName evidence="1">Uncharacterized protein</fullName>
    </submittedName>
</protein>
<dbReference type="Proteomes" id="UP000886501">
    <property type="component" value="Unassembled WGS sequence"/>
</dbReference>
<evidence type="ECO:0000313" key="2">
    <source>
        <dbReference type="Proteomes" id="UP000886501"/>
    </source>
</evidence>
<organism evidence="1 2">
    <name type="scientific">Thelephora ganbajun</name>
    <name type="common">Ganba fungus</name>
    <dbReference type="NCBI Taxonomy" id="370292"/>
    <lineage>
        <taxon>Eukaryota</taxon>
        <taxon>Fungi</taxon>
        <taxon>Dikarya</taxon>
        <taxon>Basidiomycota</taxon>
        <taxon>Agaricomycotina</taxon>
        <taxon>Agaricomycetes</taxon>
        <taxon>Thelephorales</taxon>
        <taxon>Thelephoraceae</taxon>
        <taxon>Thelephora</taxon>
    </lineage>
</organism>
<proteinExistence type="predicted"/>
<dbReference type="EMBL" id="MU118000">
    <property type="protein sequence ID" value="KAF9649281.1"/>
    <property type="molecule type" value="Genomic_DNA"/>
</dbReference>
<gene>
    <name evidence="1" type="ORF">BDM02DRAFT_3114049</name>
</gene>
<evidence type="ECO:0000313" key="1">
    <source>
        <dbReference type="EMBL" id="KAF9649281.1"/>
    </source>
</evidence>
<reference evidence="1" key="1">
    <citation type="submission" date="2019-10" db="EMBL/GenBank/DDBJ databases">
        <authorList>
            <consortium name="DOE Joint Genome Institute"/>
            <person name="Kuo A."/>
            <person name="Miyauchi S."/>
            <person name="Kiss E."/>
            <person name="Drula E."/>
            <person name="Kohler A."/>
            <person name="Sanchez-Garcia M."/>
            <person name="Andreopoulos B."/>
            <person name="Barry K.W."/>
            <person name="Bonito G."/>
            <person name="Buee M."/>
            <person name="Carver A."/>
            <person name="Chen C."/>
            <person name="Cichocki N."/>
            <person name="Clum A."/>
            <person name="Culley D."/>
            <person name="Crous P.W."/>
            <person name="Fauchery L."/>
            <person name="Girlanda M."/>
            <person name="Hayes R."/>
            <person name="Keri Z."/>
            <person name="Labutti K."/>
            <person name="Lipzen A."/>
            <person name="Lombard V."/>
            <person name="Magnuson J."/>
            <person name="Maillard F."/>
            <person name="Morin E."/>
            <person name="Murat C."/>
            <person name="Nolan M."/>
            <person name="Ohm R."/>
            <person name="Pangilinan J."/>
            <person name="Pereira M."/>
            <person name="Perotto S."/>
            <person name="Peter M."/>
            <person name="Riley R."/>
            <person name="Sitrit Y."/>
            <person name="Stielow B."/>
            <person name="Szollosi G."/>
            <person name="Zifcakova L."/>
            <person name="Stursova M."/>
            <person name="Spatafora J.W."/>
            <person name="Tedersoo L."/>
            <person name="Vaario L.-M."/>
            <person name="Yamada A."/>
            <person name="Yan M."/>
            <person name="Wang P."/>
            <person name="Xu J."/>
            <person name="Bruns T."/>
            <person name="Baldrian P."/>
            <person name="Vilgalys R."/>
            <person name="Henrissat B."/>
            <person name="Grigoriev I.V."/>
            <person name="Hibbett D."/>
            <person name="Nagy L.G."/>
            <person name="Martin F.M."/>
        </authorList>
    </citation>
    <scope>NUCLEOTIDE SEQUENCE</scope>
    <source>
        <strain evidence="1">P2</strain>
    </source>
</reference>
<name>A0ACB6ZHY6_THEGA</name>
<comment type="caution">
    <text evidence="1">The sequence shown here is derived from an EMBL/GenBank/DDBJ whole genome shotgun (WGS) entry which is preliminary data.</text>
</comment>